<sequence>MQQLRDERIKMNIVEEMTRHAIANPFGGGELADFKRWLNLDLGEKLEGGKTIRETIEDLRQYLKEKMQAKIKKTEGIEGLSVDDVWGRKKVKPVNGKEVHFLHVTHDVIADWHNKKTLQGAHGVIGEEDLDELEKEFEGKFSQEWEGQEFLKIRRNVLLDQLQKDIKEMGLKAEGKVDPIDIDQLREFGTLESVDQNAYNLAWMMGWSTYDSIRIYSRDSTSQLRDDYDHLVFHESSNLFFGRQIDQTWEHFSETNENRGRTKENDVNRIWKQYLPGKHSWLFPQNNIMTRWSEFFMSEDQNNEVARRTKEYMGQWDFDNEKYHREYINWMKDAVIRDMIESGEISFGKEGGGKHLSKIAQDMKLRKFEFIDCWIDRANQKKFTDPEALQDYLANPTEGRFIHMSDKIKDFYSTRDARLFPWMTLALRAHWEIANKHNQRLFDRRNLTASAGEALTNDLVSIGQMERKQGEEEKRRMFGFNEFMGANFGQFFGTSPFRRTRQTLEDMRRFAWEAKWLPAGVSLAAVWAAILAFFKQLPKELSR</sequence>
<accession>A0A1F5FZA9</accession>
<dbReference type="EMBL" id="MFAU01000006">
    <property type="protein sequence ID" value="OGD84950.1"/>
    <property type="molecule type" value="Genomic_DNA"/>
</dbReference>
<proteinExistence type="predicted"/>
<evidence type="ECO:0000256" key="1">
    <source>
        <dbReference type="SAM" id="Phobius"/>
    </source>
</evidence>
<gene>
    <name evidence="2" type="ORF">A2165_02105</name>
</gene>
<feature type="transmembrane region" description="Helical" evidence="1">
    <location>
        <begin position="516"/>
        <end position="534"/>
    </location>
</feature>
<protein>
    <submittedName>
        <fullName evidence="2">Uncharacterized protein</fullName>
    </submittedName>
</protein>
<evidence type="ECO:0000313" key="2">
    <source>
        <dbReference type="EMBL" id="OGD84950.1"/>
    </source>
</evidence>
<dbReference type="AlphaFoldDB" id="A0A1F5FZA9"/>
<dbReference type="Proteomes" id="UP000179252">
    <property type="component" value="Unassembled WGS sequence"/>
</dbReference>
<comment type="caution">
    <text evidence="2">The sequence shown here is derived from an EMBL/GenBank/DDBJ whole genome shotgun (WGS) entry which is preliminary data.</text>
</comment>
<name>A0A1F5FZA9_9BACT</name>
<organism evidence="2 3">
    <name type="scientific">Candidatus Curtissbacteria bacterium RBG_13_40_7</name>
    <dbReference type="NCBI Taxonomy" id="1797706"/>
    <lineage>
        <taxon>Bacteria</taxon>
        <taxon>Candidatus Curtissiibacteriota</taxon>
    </lineage>
</organism>
<reference evidence="2 3" key="1">
    <citation type="journal article" date="2016" name="Nat. Commun.">
        <title>Thousands of microbial genomes shed light on interconnected biogeochemical processes in an aquifer system.</title>
        <authorList>
            <person name="Anantharaman K."/>
            <person name="Brown C.T."/>
            <person name="Hug L.A."/>
            <person name="Sharon I."/>
            <person name="Castelle C.J."/>
            <person name="Probst A.J."/>
            <person name="Thomas B.C."/>
            <person name="Singh A."/>
            <person name="Wilkins M.J."/>
            <person name="Karaoz U."/>
            <person name="Brodie E.L."/>
            <person name="Williams K.H."/>
            <person name="Hubbard S.S."/>
            <person name="Banfield J.F."/>
        </authorList>
    </citation>
    <scope>NUCLEOTIDE SEQUENCE [LARGE SCALE GENOMIC DNA]</scope>
</reference>
<keyword evidence="1" id="KW-1133">Transmembrane helix</keyword>
<evidence type="ECO:0000313" key="3">
    <source>
        <dbReference type="Proteomes" id="UP000179252"/>
    </source>
</evidence>
<keyword evidence="1" id="KW-0812">Transmembrane</keyword>
<keyword evidence="1" id="KW-0472">Membrane</keyword>